<feature type="transmembrane region" description="Helical" evidence="1">
    <location>
        <begin position="274"/>
        <end position="295"/>
    </location>
</feature>
<gene>
    <name evidence="2" type="ORF">A7U60_g1145</name>
</gene>
<keyword evidence="3" id="KW-1185">Reference proteome</keyword>
<feature type="transmembrane region" description="Helical" evidence="1">
    <location>
        <begin position="234"/>
        <end position="253"/>
    </location>
</feature>
<keyword evidence="1" id="KW-1133">Transmembrane helix</keyword>
<evidence type="ECO:0000313" key="3">
    <source>
        <dbReference type="Proteomes" id="UP000757232"/>
    </source>
</evidence>
<feature type="transmembrane region" description="Helical" evidence="1">
    <location>
        <begin position="307"/>
        <end position="329"/>
    </location>
</feature>
<organism evidence="2 3">
    <name type="scientific">Sanghuangporus baumii</name>
    <name type="common">Phellinus baumii</name>
    <dbReference type="NCBI Taxonomy" id="108892"/>
    <lineage>
        <taxon>Eukaryota</taxon>
        <taxon>Fungi</taxon>
        <taxon>Dikarya</taxon>
        <taxon>Basidiomycota</taxon>
        <taxon>Agaricomycotina</taxon>
        <taxon>Agaricomycetes</taxon>
        <taxon>Hymenochaetales</taxon>
        <taxon>Hymenochaetaceae</taxon>
        <taxon>Sanghuangporus</taxon>
    </lineage>
</organism>
<sequence>MFSTAIPSEAISFARNVAAFKGITAACATFYFYYNITHFSEEVRSLIDASGIAFPNSHLPYIDGVYLGKEMDVWKSFVSSAMCFASIFVVCSVTGVSNYAWHDHRYAFRRNTSNAHNFLKTCLHGGLYSDLGPMIILIAESKSYVLSVAFNTSNAHNFLKTCLHGGLYSGLGPMIILIAESKSRNRKALVSFVSSTLVLFGVDILQSTNLFLGVEEGLYKDGRCKPNIFAYSDGPFACMTAQPMSGIGLRLFRRSRKRDSSNGDILTTAMARESIVYFVVIFTVCFIAVVLVFIFEHVHIDDESVLFQMNAYETIVITVMAILAPKLIIDLRAECYHQSATSTIQLSWNADVQRRFASDREGSSSSDM</sequence>
<evidence type="ECO:0000313" key="2">
    <source>
        <dbReference type="EMBL" id="OCB91607.1"/>
    </source>
</evidence>
<protein>
    <submittedName>
        <fullName evidence="2">Uncharacterized protein</fullName>
    </submittedName>
</protein>
<dbReference type="EMBL" id="LNZH02000079">
    <property type="protein sequence ID" value="OCB91607.1"/>
    <property type="molecule type" value="Genomic_DNA"/>
</dbReference>
<keyword evidence="1" id="KW-0812">Transmembrane</keyword>
<feature type="transmembrane region" description="Helical" evidence="1">
    <location>
        <begin position="77"/>
        <end position="101"/>
    </location>
</feature>
<proteinExistence type="predicted"/>
<name>A0A9Q5N9K2_SANBA</name>
<feature type="transmembrane region" description="Helical" evidence="1">
    <location>
        <begin position="12"/>
        <end position="34"/>
    </location>
</feature>
<accession>A0A9Q5N9K2</accession>
<dbReference type="OrthoDB" id="2660482at2759"/>
<dbReference type="Proteomes" id="UP000757232">
    <property type="component" value="Unassembled WGS sequence"/>
</dbReference>
<evidence type="ECO:0000256" key="1">
    <source>
        <dbReference type="SAM" id="Phobius"/>
    </source>
</evidence>
<comment type="caution">
    <text evidence="2">The sequence shown here is derived from an EMBL/GenBank/DDBJ whole genome shotgun (WGS) entry which is preliminary data.</text>
</comment>
<dbReference type="AlphaFoldDB" id="A0A9Q5N9K2"/>
<keyword evidence="1" id="KW-0472">Membrane</keyword>
<reference evidence="2" key="1">
    <citation type="submission" date="2016-06" db="EMBL/GenBank/DDBJ databases">
        <title>Draft Genome sequence of the fungus Inonotus baumii.</title>
        <authorList>
            <person name="Zhu H."/>
            <person name="Lin W."/>
        </authorList>
    </citation>
    <scope>NUCLEOTIDE SEQUENCE</scope>
    <source>
        <strain evidence="2">821</strain>
    </source>
</reference>
<feature type="transmembrane region" description="Helical" evidence="1">
    <location>
        <begin position="189"/>
        <end position="214"/>
    </location>
</feature>